<protein>
    <submittedName>
        <fullName evidence="1">Uncharacterized protein</fullName>
    </submittedName>
</protein>
<organism evidence="1 2">
    <name type="scientific">Homarus americanus</name>
    <name type="common">American lobster</name>
    <dbReference type="NCBI Taxonomy" id="6706"/>
    <lineage>
        <taxon>Eukaryota</taxon>
        <taxon>Metazoa</taxon>
        <taxon>Ecdysozoa</taxon>
        <taxon>Arthropoda</taxon>
        <taxon>Crustacea</taxon>
        <taxon>Multicrustacea</taxon>
        <taxon>Malacostraca</taxon>
        <taxon>Eumalacostraca</taxon>
        <taxon>Eucarida</taxon>
        <taxon>Decapoda</taxon>
        <taxon>Pleocyemata</taxon>
        <taxon>Astacidea</taxon>
        <taxon>Nephropoidea</taxon>
        <taxon>Nephropidae</taxon>
        <taxon>Homarus</taxon>
    </lineage>
</organism>
<evidence type="ECO:0000313" key="2">
    <source>
        <dbReference type="Proteomes" id="UP000747542"/>
    </source>
</evidence>
<dbReference type="EMBL" id="JAHLQT010027146">
    <property type="protein sequence ID" value="KAG7162732.1"/>
    <property type="molecule type" value="Genomic_DNA"/>
</dbReference>
<proteinExistence type="predicted"/>
<keyword evidence="2" id="KW-1185">Reference proteome</keyword>
<sequence>MAHAAQGDWLQHLAPFQHRLLPHLWMATIRPLEHAHQTTMNPIRVDRGSCSVTTRTIRSVYKIYLLLENSIATIPFLLQFYRVVKLYESLIIFVSEMRRGQLDEIEDQARAFAEPVYNDNKKEKTFLG</sequence>
<gene>
    <name evidence="1" type="ORF">Hamer_G030060</name>
</gene>
<comment type="caution">
    <text evidence="1">The sequence shown here is derived from an EMBL/GenBank/DDBJ whole genome shotgun (WGS) entry which is preliminary data.</text>
</comment>
<evidence type="ECO:0000313" key="1">
    <source>
        <dbReference type="EMBL" id="KAG7162732.1"/>
    </source>
</evidence>
<dbReference type="AlphaFoldDB" id="A0A8J5JR37"/>
<accession>A0A8J5JR37</accession>
<dbReference type="Proteomes" id="UP000747542">
    <property type="component" value="Unassembled WGS sequence"/>
</dbReference>
<name>A0A8J5JR37_HOMAM</name>
<reference evidence="1" key="1">
    <citation type="journal article" date="2021" name="Sci. Adv.">
        <title>The American lobster genome reveals insights on longevity, neural, and immune adaptations.</title>
        <authorList>
            <person name="Polinski J.M."/>
            <person name="Zimin A.V."/>
            <person name="Clark K.F."/>
            <person name="Kohn A.B."/>
            <person name="Sadowski N."/>
            <person name="Timp W."/>
            <person name="Ptitsyn A."/>
            <person name="Khanna P."/>
            <person name="Romanova D.Y."/>
            <person name="Williams P."/>
            <person name="Greenwood S.J."/>
            <person name="Moroz L.L."/>
            <person name="Walt D.R."/>
            <person name="Bodnar A.G."/>
        </authorList>
    </citation>
    <scope>NUCLEOTIDE SEQUENCE</scope>
    <source>
        <strain evidence="1">GMGI-L3</strain>
    </source>
</reference>